<feature type="non-terminal residue" evidence="1">
    <location>
        <position position="88"/>
    </location>
</feature>
<name>X1CG41_9ZZZZ</name>
<accession>X1CG41</accession>
<comment type="caution">
    <text evidence="1">The sequence shown here is derived from an EMBL/GenBank/DDBJ whole genome shotgun (WGS) entry which is preliminary data.</text>
</comment>
<dbReference type="EMBL" id="BART01034658">
    <property type="protein sequence ID" value="GAH06622.1"/>
    <property type="molecule type" value="Genomic_DNA"/>
</dbReference>
<protein>
    <submittedName>
        <fullName evidence="1">Uncharacterized protein</fullName>
    </submittedName>
</protein>
<reference evidence="1" key="1">
    <citation type="journal article" date="2014" name="Front. Microbiol.">
        <title>High frequency of phylogenetically diverse reductive dehalogenase-homologous genes in deep subseafloor sedimentary metagenomes.</title>
        <authorList>
            <person name="Kawai M."/>
            <person name="Futagami T."/>
            <person name="Toyoda A."/>
            <person name="Takaki Y."/>
            <person name="Nishi S."/>
            <person name="Hori S."/>
            <person name="Arai W."/>
            <person name="Tsubouchi T."/>
            <person name="Morono Y."/>
            <person name="Uchiyama I."/>
            <person name="Ito T."/>
            <person name="Fujiyama A."/>
            <person name="Inagaki F."/>
            <person name="Takami H."/>
        </authorList>
    </citation>
    <scope>NUCLEOTIDE SEQUENCE</scope>
    <source>
        <strain evidence="1">Expedition CK06-06</strain>
    </source>
</reference>
<evidence type="ECO:0000313" key="1">
    <source>
        <dbReference type="EMBL" id="GAH06622.1"/>
    </source>
</evidence>
<sequence>MAFTGKLFGALIGSLAGPMGAILGGVVGHLFDRAVEERKAYNIFPGTSPSLYSDSVSATQVNFLTSLIGLSIAVANADGHVRVSQVEV</sequence>
<proteinExistence type="predicted"/>
<dbReference type="AlphaFoldDB" id="X1CG41"/>
<gene>
    <name evidence="1" type="ORF">S01H4_59162</name>
</gene>
<organism evidence="1">
    <name type="scientific">marine sediment metagenome</name>
    <dbReference type="NCBI Taxonomy" id="412755"/>
    <lineage>
        <taxon>unclassified sequences</taxon>
        <taxon>metagenomes</taxon>
        <taxon>ecological metagenomes</taxon>
    </lineage>
</organism>